<feature type="transmembrane region" description="Helical" evidence="6">
    <location>
        <begin position="256"/>
        <end position="274"/>
    </location>
</feature>
<reference evidence="8" key="1">
    <citation type="submission" date="2006-07" db="EMBL/GenBank/DDBJ databases">
        <title>Complete sequence of Thiomicrospira crunogena XCL-2.</title>
        <authorList>
            <consortium name="US DOE Joint Genome Institute"/>
            <person name="Copeland A."/>
            <person name="Lucas S."/>
            <person name="Lapidus A."/>
            <person name="Barry K."/>
            <person name="Detter J.C."/>
            <person name="Glavina del Rio T."/>
            <person name="Hammon N."/>
            <person name="Israni S."/>
            <person name="Dalin E."/>
            <person name="Tice H."/>
            <person name="Pitluck S."/>
            <person name="Chain P."/>
            <person name="Malfatti S."/>
            <person name="Shin M."/>
            <person name="Vergez L."/>
            <person name="Schmutz J."/>
            <person name="Larimer F."/>
            <person name="Land M."/>
            <person name="Hauser L."/>
            <person name="Kyrpides N."/>
            <person name="Lykidis A."/>
            <person name="Scott K.M."/>
            <person name="Sievert S."/>
            <person name="Kerfeld C."/>
            <person name="Freyermuth S."/>
            <person name="Dobrinski K."/>
            <person name="Boller A."/>
            <person name="Fitzpatrick K."/>
            <person name="Thoma P."/>
            <person name="Moore J."/>
            <person name="Richardson P."/>
        </authorList>
    </citation>
    <scope>NUCLEOTIDE SEQUENCE</scope>
    <source>
        <strain evidence="8">XCL-2</strain>
    </source>
</reference>
<keyword evidence="4 6" id="KW-1133">Transmembrane helix</keyword>
<dbReference type="PANTHER" id="PTHR35007:SF1">
    <property type="entry name" value="PILUS ASSEMBLY PROTEIN"/>
    <property type="match status" value="1"/>
</dbReference>
<dbReference type="KEGG" id="tcx:Tcr_1724"/>
<evidence type="ECO:0000259" key="7">
    <source>
        <dbReference type="Pfam" id="PF00482"/>
    </source>
</evidence>
<comment type="subcellular location">
    <subcellularLocation>
        <location evidence="1">Cell membrane</location>
        <topology evidence="1">Multi-pass membrane protein</topology>
    </subcellularLocation>
</comment>
<evidence type="ECO:0000256" key="2">
    <source>
        <dbReference type="ARBA" id="ARBA00022475"/>
    </source>
</evidence>
<evidence type="ECO:0000256" key="6">
    <source>
        <dbReference type="SAM" id="Phobius"/>
    </source>
</evidence>
<dbReference type="Gene3D" id="1.20.81.30">
    <property type="entry name" value="Type II secretion system (T2SS), domain F"/>
    <property type="match status" value="1"/>
</dbReference>
<sequence>MLDLGFLIVVLAIMMPFLVLAAGFYFKSNRQKKEALDTLMQRVGIESSQKQNYRAAYHTIQQKDSILRWGASLLKKAGLQDTKIVIRLLVIQSLLLFFSAYLLSTRFNHLDGKAVLIAILLPLLPSFFILFKKKQRQNRLRQQFPEMLDAIVRALQSGYGIDGALSMIAEEFRAPLGKEVKEVNRQLTLGISMRDILRDFQTRIEIPEAQFFVVTLIIQRETGGQLAPILEELSRLMRRREMFQAKLKTLTAESRFTAIFLGLAPLGYLGYKYFFDPDSMAFFLNDPTGQDILIISLVLMISGAIILKSMLRIKF</sequence>
<dbReference type="GO" id="GO:0005886">
    <property type="term" value="C:plasma membrane"/>
    <property type="evidence" value="ECO:0007669"/>
    <property type="project" value="UniProtKB-SubCell"/>
</dbReference>
<dbReference type="Pfam" id="PF00482">
    <property type="entry name" value="T2SSF"/>
    <property type="match status" value="1"/>
</dbReference>
<proteinExistence type="predicted"/>
<gene>
    <name evidence="8" type="ordered locus">Tcr_1724</name>
</gene>
<dbReference type="eggNOG" id="COG4965">
    <property type="taxonomic scope" value="Bacteria"/>
</dbReference>
<dbReference type="PANTHER" id="PTHR35007">
    <property type="entry name" value="INTEGRAL MEMBRANE PROTEIN-RELATED"/>
    <property type="match status" value="1"/>
</dbReference>
<keyword evidence="2" id="KW-1003">Cell membrane</keyword>
<protein>
    <submittedName>
        <fullName evidence="8">Flp (Type IV) pilus assembly protein, TadC homolog</fullName>
    </submittedName>
</protein>
<evidence type="ECO:0000256" key="3">
    <source>
        <dbReference type="ARBA" id="ARBA00022692"/>
    </source>
</evidence>
<keyword evidence="3 6" id="KW-0812">Transmembrane</keyword>
<dbReference type="AlphaFoldDB" id="Q31EV7"/>
<feature type="transmembrane region" description="Helical" evidence="6">
    <location>
        <begin position="294"/>
        <end position="311"/>
    </location>
</feature>
<dbReference type="InterPro" id="IPR042094">
    <property type="entry name" value="T2SS_GspF_sf"/>
</dbReference>
<feature type="transmembrane region" description="Helical" evidence="6">
    <location>
        <begin position="6"/>
        <end position="26"/>
    </location>
</feature>
<keyword evidence="5 6" id="KW-0472">Membrane</keyword>
<organism evidence="8">
    <name type="scientific">Hydrogenovibrio crunogenus (strain DSM 25203 / XCL-2)</name>
    <name type="common">Thiomicrospira crunogena</name>
    <dbReference type="NCBI Taxonomy" id="317025"/>
    <lineage>
        <taxon>Bacteria</taxon>
        <taxon>Pseudomonadati</taxon>
        <taxon>Pseudomonadota</taxon>
        <taxon>Gammaproteobacteria</taxon>
        <taxon>Thiotrichales</taxon>
        <taxon>Piscirickettsiaceae</taxon>
        <taxon>Hydrogenovibrio</taxon>
    </lineage>
</organism>
<accession>Q31EV7</accession>
<dbReference type="EMBL" id="CP000109">
    <property type="protein sequence ID" value="ABB42316.1"/>
    <property type="molecule type" value="Genomic_DNA"/>
</dbReference>
<evidence type="ECO:0000313" key="8">
    <source>
        <dbReference type="EMBL" id="ABB42316.1"/>
    </source>
</evidence>
<feature type="transmembrane region" description="Helical" evidence="6">
    <location>
        <begin position="84"/>
        <end position="102"/>
    </location>
</feature>
<dbReference type="HOGENOM" id="CLU_064305_0_1_6"/>
<feature type="domain" description="Type II secretion system protein GspF" evidence="7">
    <location>
        <begin position="148"/>
        <end position="270"/>
    </location>
</feature>
<feature type="transmembrane region" description="Helical" evidence="6">
    <location>
        <begin position="114"/>
        <end position="131"/>
    </location>
</feature>
<evidence type="ECO:0000256" key="1">
    <source>
        <dbReference type="ARBA" id="ARBA00004651"/>
    </source>
</evidence>
<name>Q31EV7_HYDCU</name>
<dbReference type="STRING" id="317025.Tcr_1724"/>
<evidence type="ECO:0000256" key="4">
    <source>
        <dbReference type="ARBA" id="ARBA00022989"/>
    </source>
</evidence>
<dbReference type="InterPro" id="IPR018076">
    <property type="entry name" value="T2SS_GspF_dom"/>
</dbReference>
<evidence type="ECO:0000256" key="5">
    <source>
        <dbReference type="ARBA" id="ARBA00023136"/>
    </source>
</evidence>